<evidence type="ECO:0000313" key="2">
    <source>
        <dbReference type="EMBL" id="CAK0893383.1"/>
    </source>
</evidence>
<gene>
    <name evidence="2" type="ORF">PCOR1329_LOCUS72739</name>
</gene>
<protein>
    <submittedName>
        <fullName evidence="2">Uncharacterized protein</fullName>
    </submittedName>
</protein>
<accession>A0ABN9X6E0</accession>
<sequence length="146" mass="15648">APTRSAAGTPCGPSRSASAISCCACWSSPPARTRWPSSGHELGWSRDAVKRKSDLWTFRANKLDRGWHDFLAPGEICRYTSPDGFVCIRGALDSECLGRVFLLQSQVGHRLDQSGEGPGSSASLRLRGSPPCPRSRHVGAADVHAC</sequence>
<reference evidence="2" key="1">
    <citation type="submission" date="2023-10" db="EMBL/GenBank/DDBJ databases">
        <authorList>
            <person name="Chen Y."/>
            <person name="Shah S."/>
            <person name="Dougan E. K."/>
            <person name="Thang M."/>
            <person name="Chan C."/>
        </authorList>
    </citation>
    <scope>NUCLEOTIDE SEQUENCE [LARGE SCALE GENOMIC DNA]</scope>
</reference>
<keyword evidence="3" id="KW-1185">Reference proteome</keyword>
<comment type="caution">
    <text evidence="2">The sequence shown here is derived from an EMBL/GenBank/DDBJ whole genome shotgun (WGS) entry which is preliminary data.</text>
</comment>
<name>A0ABN9X6E0_9DINO</name>
<dbReference type="Proteomes" id="UP001189429">
    <property type="component" value="Unassembled WGS sequence"/>
</dbReference>
<dbReference type="EMBL" id="CAUYUJ010019743">
    <property type="protein sequence ID" value="CAK0893383.1"/>
    <property type="molecule type" value="Genomic_DNA"/>
</dbReference>
<proteinExistence type="predicted"/>
<evidence type="ECO:0000256" key="1">
    <source>
        <dbReference type="SAM" id="MobiDB-lite"/>
    </source>
</evidence>
<organism evidence="2 3">
    <name type="scientific">Prorocentrum cordatum</name>
    <dbReference type="NCBI Taxonomy" id="2364126"/>
    <lineage>
        <taxon>Eukaryota</taxon>
        <taxon>Sar</taxon>
        <taxon>Alveolata</taxon>
        <taxon>Dinophyceae</taxon>
        <taxon>Prorocentrales</taxon>
        <taxon>Prorocentraceae</taxon>
        <taxon>Prorocentrum</taxon>
    </lineage>
</organism>
<evidence type="ECO:0000313" key="3">
    <source>
        <dbReference type="Proteomes" id="UP001189429"/>
    </source>
</evidence>
<feature type="region of interest" description="Disordered" evidence="1">
    <location>
        <begin position="110"/>
        <end position="146"/>
    </location>
</feature>
<feature type="non-terminal residue" evidence="2">
    <location>
        <position position="1"/>
    </location>
</feature>